<dbReference type="AlphaFoldDB" id="A0A2V3PM20"/>
<evidence type="ECO:0000313" key="2">
    <source>
        <dbReference type="EMBL" id="PXV60949.1"/>
    </source>
</evidence>
<accession>A0A2V3PM20</accession>
<dbReference type="NCBIfam" id="TIGR02117">
    <property type="entry name" value="chp_urease_rgn"/>
    <property type="match status" value="1"/>
</dbReference>
<gene>
    <name evidence="2" type="ORF">CLV62_12837</name>
</gene>
<dbReference type="InterPro" id="IPR011727">
    <property type="entry name" value="CHP02117"/>
</dbReference>
<protein>
    <submittedName>
        <fullName evidence="2">Uncharacterized protein (TIGR02117 family)</fullName>
    </submittedName>
</protein>
<proteinExistence type="predicted"/>
<dbReference type="Pfam" id="PF09601">
    <property type="entry name" value="DUF2459"/>
    <property type="match status" value="1"/>
</dbReference>
<dbReference type="RefSeq" id="WP_221409253.1">
    <property type="nucleotide sequence ID" value="NZ_QICL01000028.1"/>
</dbReference>
<keyword evidence="1" id="KW-0812">Transmembrane</keyword>
<evidence type="ECO:0000256" key="1">
    <source>
        <dbReference type="SAM" id="Phobius"/>
    </source>
</evidence>
<dbReference type="EMBL" id="QICL01000028">
    <property type="protein sequence ID" value="PXV60949.1"/>
    <property type="molecule type" value="Genomic_DNA"/>
</dbReference>
<keyword evidence="3" id="KW-1185">Reference proteome</keyword>
<name>A0A2V3PM20_9BACT</name>
<keyword evidence="1" id="KW-1133">Transmembrane helix</keyword>
<comment type="caution">
    <text evidence="2">The sequence shown here is derived from an EMBL/GenBank/DDBJ whole genome shotgun (WGS) entry which is preliminary data.</text>
</comment>
<feature type="transmembrane region" description="Helical" evidence="1">
    <location>
        <begin position="12"/>
        <end position="35"/>
    </location>
</feature>
<sequence length="227" mass="25970">MKITLKILKVIGLTLLIIVGALLSYIIISLILSWITISQEPDTKPEIDIYISTNGMHTDIIVPVKSDQIDWSKEIKFTDTISKDSTYNYIGFGWGDKEFYMNTPEWSDLNPKLALKATLGLNTSAIHTTFFKEMVESNDCKHISISQEQYTRLVQYIQKSFKRDANGNVIFIPTNLTYGDSDSFYEAIGHYSMVHTCNSWANSALKNSGQKACLWTPYEFGIFYHYR</sequence>
<keyword evidence="1" id="KW-0472">Membrane</keyword>
<dbReference type="Proteomes" id="UP000247973">
    <property type="component" value="Unassembled WGS sequence"/>
</dbReference>
<reference evidence="2 3" key="1">
    <citation type="submission" date="2018-03" db="EMBL/GenBank/DDBJ databases">
        <title>Genomic Encyclopedia of Archaeal and Bacterial Type Strains, Phase II (KMG-II): from individual species to whole genera.</title>
        <authorList>
            <person name="Goeker M."/>
        </authorList>
    </citation>
    <scope>NUCLEOTIDE SEQUENCE [LARGE SCALE GENOMIC DNA]</scope>
    <source>
        <strain evidence="2 3">DSM 100214</strain>
    </source>
</reference>
<evidence type="ECO:0000313" key="3">
    <source>
        <dbReference type="Proteomes" id="UP000247973"/>
    </source>
</evidence>
<organism evidence="2 3">
    <name type="scientific">Dysgonomonas alginatilytica</name>
    <dbReference type="NCBI Taxonomy" id="1605892"/>
    <lineage>
        <taxon>Bacteria</taxon>
        <taxon>Pseudomonadati</taxon>
        <taxon>Bacteroidota</taxon>
        <taxon>Bacteroidia</taxon>
        <taxon>Bacteroidales</taxon>
        <taxon>Dysgonomonadaceae</taxon>
        <taxon>Dysgonomonas</taxon>
    </lineage>
</organism>